<gene>
    <name evidence="6" type="ORF">TP2_02905</name>
</gene>
<name>A0A074JLN0_9RHOB</name>
<dbReference type="EMBL" id="AUND01000001">
    <property type="protein sequence ID" value="KEO56493.1"/>
    <property type="molecule type" value="Genomic_DNA"/>
</dbReference>
<comment type="caution">
    <text evidence="6">The sequence shown here is derived from an EMBL/GenBank/DDBJ whole genome shotgun (WGS) entry which is preliminary data.</text>
</comment>
<feature type="domain" description="CENP-V/GFA" evidence="5">
    <location>
        <begin position="182"/>
        <end position="290"/>
    </location>
</feature>
<dbReference type="GO" id="GO:0046872">
    <property type="term" value="F:metal ion binding"/>
    <property type="evidence" value="ECO:0007669"/>
    <property type="project" value="UniProtKB-KW"/>
</dbReference>
<dbReference type="PROSITE" id="PS51891">
    <property type="entry name" value="CENP_V_GFA"/>
    <property type="match status" value="2"/>
</dbReference>
<dbReference type="STRING" id="1353537.TP2_02905"/>
<dbReference type="PANTHER" id="PTHR33337">
    <property type="entry name" value="GFA DOMAIN-CONTAINING PROTEIN"/>
    <property type="match status" value="1"/>
</dbReference>
<keyword evidence="7" id="KW-1185">Reference proteome</keyword>
<evidence type="ECO:0000256" key="2">
    <source>
        <dbReference type="ARBA" id="ARBA00022723"/>
    </source>
</evidence>
<proteinExistence type="inferred from homology"/>
<dbReference type="RefSeq" id="WP_084713836.1">
    <property type="nucleotide sequence ID" value="NZ_AUND01000001.1"/>
</dbReference>
<protein>
    <recommendedName>
        <fullName evidence="5">CENP-V/GFA domain-containing protein</fullName>
    </recommendedName>
</protein>
<dbReference type="Proteomes" id="UP000027432">
    <property type="component" value="Unassembled WGS sequence"/>
</dbReference>
<dbReference type="eggNOG" id="COG3791">
    <property type="taxonomic scope" value="Bacteria"/>
</dbReference>
<dbReference type="PANTHER" id="PTHR33337:SF40">
    <property type="entry name" value="CENP-V_GFA DOMAIN-CONTAINING PROTEIN-RELATED"/>
    <property type="match status" value="1"/>
</dbReference>
<dbReference type="Pfam" id="PF04828">
    <property type="entry name" value="GFA"/>
    <property type="match status" value="2"/>
</dbReference>
<evidence type="ECO:0000313" key="6">
    <source>
        <dbReference type="EMBL" id="KEO56493.1"/>
    </source>
</evidence>
<keyword evidence="2" id="KW-0479">Metal-binding</keyword>
<reference evidence="6 7" key="1">
    <citation type="submission" date="2013-07" db="EMBL/GenBank/DDBJ databases">
        <title>Thioclava pacifica DSM 10166 Genome Sequencing.</title>
        <authorList>
            <person name="Lai Q."/>
            <person name="Shao Z."/>
        </authorList>
    </citation>
    <scope>NUCLEOTIDE SEQUENCE [LARGE SCALE GENOMIC DNA]</scope>
    <source>
        <strain evidence="6 7">DSM 10166</strain>
    </source>
</reference>
<dbReference type="InterPro" id="IPR011057">
    <property type="entry name" value="Mss4-like_sf"/>
</dbReference>
<keyword evidence="3" id="KW-0862">Zinc</keyword>
<comment type="similarity">
    <text evidence="1">Belongs to the Gfa family.</text>
</comment>
<organism evidence="6 7">
    <name type="scientific">Thioclava pacifica DSM 10166</name>
    <dbReference type="NCBI Taxonomy" id="1353537"/>
    <lineage>
        <taxon>Bacteria</taxon>
        <taxon>Pseudomonadati</taxon>
        <taxon>Pseudomonadota</taxon>
        <taxon>Alphaproteobacteria</taxon>
        <taxon>Rhodobacterales</taxon>
        <taxon>Paracoccaceae</taxon>
        <taxon>Thioclava</taxon>
    </lineage>
</organism>
<dbReference type="AlphaFoldDB" id="A0A074JLN0"/>
<evidence type="ECO:0000259" key="5">
    <source>
        <dbReference type="PROSITE" id="PS51891"/>
    </source>
</evidence>
<evidence type="ECO:0000256" key="1">
    <source>
        <dbReference type="ARBA" id="ARBA00005495"/>
    </source>
</evidence>
<accession>A0A074JLN0</accession>
<feature type="domain" description="CENP-V/GFA" evidence="5">
    <location>
        <begin position="17"/>
        <end position="150"/>
    </location>
</feature>
<dbReference type="Gene3D" id="3.90.1590.10">
    <property type="entry name" value="glutathione-dependent formaldehyde- activating enzyme (gfa)"/>
    <property type="match status" value="2"/>
</dbReference>
<dbReference type="OrthoDB" id="9807246at2"/>
<keyword evidence="4" id="KW-0456">Lyase</keyword>
<evidence type="ECO:0000256" key="4">
    <source>
        <dbReference type="ARBA" id="ARBA00023239"/>
    </source>
</evidence>
<dbReference type="InterPro" id="IPR006913">
    <property type="entry name" value="CENP-V/GFA"/>
</dbReference>
<dbReference type="SUPFAM" id="SSF51316">
    <property type="entry name" value="Mss4-like"/>
    <property type="match status" value="2"/>
</dbReference>
<evidence type="ECO:0000313" key="7">
    <source>
        <dbReference type="Proteomes" id="UP000027432"/>
    </source>
</evidence>
<evidence type="ECO:0000256" key="3">
    <source>
        <dbReference type="ARBA" id="ARBA00022833"/>
    </source>
</evidence>
<sequence length="341" mass="37285">MDGSAGFYLMKDFKNGHTGGCKCGAIRYRTVPHTGNAYVCNCHFCQRTTGGPFLVEHCFTKDEIEVLEGVPLVYTHISEGSGKEVYLHFCRDCGSHLFLTLQRWGDTMNVFTTSFDNPQEVGFDAETLRYLFLEAAQSGTITPKGFHAYEGHCAPADGSPAIEHVFGEHVLNSETDQGSGPHTGGCLCGNVRYEADDQPVAVVICHCRSCQKSLGSGVNFELLWDPDKFRITKGTPVVHRHRGGSGKALEKRFCGNCGTAIWLTGERFDEVGVFRGTLDRPNRIDVSPKTALQIFLSEALPSGTVIAGIEAFDAHRRAPDGSINTGRTYDQHWRVGDGSGL</sequence>
<dbReference type="GO" id="GO:0016846">
    <property type="term" value="F:carbon-sulfur lyase activity"/>
    <property type="evidence" value="ECO:0007669"/>
    <property type="project" value="InterPro"/>
</dbReference>